<dbReference type="RefSeq" id="WP_319832881.1">
    <property type="nucleotide sequence ID" value="NZ_CP138858.1"/>
</dbReference>
<keyword evidence="4" id="KW-1185">Reference proteome</keyword>
<accession>A0ABZ0RII6</accession>
<reference evidence="3 4" key="1">
    <citation type="submission" date="2023-11" db="EMBL/GenBank/DDBJ databases">
        <title>Coraliomargarita sp. nov., isolated from marine algae.</title>
        <authorList>
            <person name="Lee J.K."/>
            <person name="Baek J.H."/>
            <person name="Kim J.M."/>
            <person name="Choi D.G."/>
            <person name="Jeon C.O."/>
        </authorList>
    </citation>
    <scope>NUCLEOTIDE SEQUENCE [LARGE SCALE GENOMIC DNA]</scope>
    <source>
        <strain evidence="3 4">J2-16</strain>
    </source>
</reference>
<dbReference type="EMBL" id="CP138858">
    <property type="protein sequence ID" value="WPJ96014.1"/>
    <property type="molecule type" value="Genomic_DNA"/>
</dbReference>
<keyword evidence="2" id="KW-0732">Signal</keyword>
<feature type="chain" id="PRO_5045663148" description="PEP-CTERM protein-sorting domain-containing protein" evidence="2">
    <location>
        <begin position="23"/>
        <end position="274"/>
    </location>
</feature>
<gene>
    <name evidence="3" type="ORF">SH580_21605</name>
</gene>
<organism evidence="3 4">
    <name type="scientific">Coraliomargarita algicola</name>
    <dbReference type="NCBI Taxonomy" id="3092156"/>
    <lineage>
        <taxon>Bacteria</taxon>
        <taxon>Pseudomonadati</taxon>
        <taxon>Verrucomicrobiota</taxon>
        <taxon>Opitutia</taxon>
        <taxon>Puniceicoccales</taxon>
        <taxon>Coraliomargaritaceae</taxon>
        <taxon>Coraliomargarita</taxon>
    </lineage>
</organism>
<evidence type="ECO:0000256" key="2">
    <source>
        <dbReference type="SAM" id="SignalP"/>
    </source>
</evidence>
<feature type="transmembrane region" description="Helical" evidence="1">
    <location>
        <begin position="253"/>
        <end position="270"/>
    </location>
</feature>
<evidence type="ECO:0000313" key="4">
    <source>
        <dbReference type="Proteomes" id="UP001324993"/>
    </source>
</evidence>
<keyword evidence="1" id="KW-0812">Transmembrane</keyword>
<proteinExistence type="predicted"/>
<protein>
    <recommendedName>
        <fullName evidence="5">PEP-CTERM protein-sorting domain-containing protein</fullName>
    </recommendedName>
</protein>
<evidence type="ECO:0008006" key="5">
    <source>
        <dbReference type="Google" id="ProtNLM"/>
    </source>
</evidence>
<name>A0ABZ0RII6_9BACT</name>
<dbReference type="Proteomes" id="UP001324993">
    <property type="component" value="Chromosome"/>
</dbReference>
<keyword evidence="1" id="KW-1133">Transmembrane helix</keyword>
<keyword evidence="1" id="KW-0472">Membrane</keyword>
<sequence>MKNKIWFSVLTSSVWAATTALASISMNFTNFNFTPITAATGGSGKIVGSQYKATNVANLGGAGGVNSIDAIFTVTAASVNNSSLIYFANEAGRGDDVRLRFKKLSAASIWAKVSISFVQSGTLTAVNVASVTGDNLRVQFDDLDSDVGSNRADFAGMQTSQTTQTAVKQLAEITDLTVNYSLISGYTVGVLPGPFTPWGNVTSTDPYDQSPVTIGFNTIAPVINLVMGVTGTGQGNRHIDIDMTPDFVMVPESSAFALLIGAAALGFVACRRRR</sequence>
<feature type="signal peptide" evidence="2">
    <location>
        <begin position="1"/>
        <end position="22"/>
    </location>
</feature>
<evidence type="ECO:0000256" key="1">
    <source>
        <dbReference type="SAM" id="Phobius"/>
    </source>
</evidence>
<evidence type="ECO:0000313" key="3">
    <source>
        <dbReference type="EMBL" id="WPJ96014.1"/>
    </source>
</evidence>